<accession>A0A7D5R7D2</accession>
<reference evidence="2 3" key="1">
    <citation type="submission" date="2018-02" db="EMBL/GenBank/DDBJ databases">
        <title>Complete genome of Nitrosopumilus cobalaminigenes HCA1.</title>
        <authorList>
            <person name="Qin W."/>
            <person name="Zheng Y."/>
            <person name="Stahl D.A."/>
        </authorList>
    </citation>
    <scope>NUCLEOTIDE SEQUENCE [LARGE SCALE GENOMIC DNA]</scope>
    <source>
        <strain evidence="2 3">HCA1</strain>
    </source>
</reference>
<dbReference type="KEGG" id="ncl:C5F47_03450"/>
<evidence type="ECO:0000313" key="3">
    <source>
        <dbReference type="Proteomes" id="UP000509771"/>
    </source>
</evidence>
<proteinExistence type="predicted"/>
<gene>
    <name evidence="2" type="ORF">C5F47_03450</name>
</gene>
<dbReference type="OrthoDB" id="387629at2157"/>
<dbReference type="Gene3D" id="1.25.40.10">
    <property type="entry name" value="Tetratricopeptide repeat domain"/>
    <property type="match status" value="1"/>
</dbReference>
<dbReference type="GeneID" id="56059047"/>
<feature type="coiled-coil region" evidence="1">
    <location>
        <begin position="209"/>
        <end position="236"/>
    </location>
</feature>
<dbReference type="AlphaFoldDB" id="A0A7D5R7D2"/>
<keyword evidence="1" id="KW-0175">Coiled coil</keyword>
<dbReference type="InterPro" id="IPR011990">
    <property type="entry name" value="TPR-like_helical_dom_sf"/>
</dbReference>
<keyword evidence="3" id="KW-1185">Reference proteome</keyword>
<protein>
    <submittedName>
        <fullName evidence="2">Uncharacterized protein</fullName>
    </submittedName>
</protein>
<dbReference type="Proteomes" id="UP000509771">
    <property type="component" value="Chromosome"/>
</dbReference>
<dbReference type="EMBL" id="CP026993">
    <property type="protein sequence ID" value="QLH02681.1"/>
    <property type="molecule type" value="Genomic_DNA"/>
</dbReference>
<sequence>MRLPSWSEFNEKLLLFEKKAAALQQNEKIAKFKENHPTLNKAIQSAITLAIPPPFSIVAGNIYNSFDGTPKEKSNEVMNYFNYLKNKGEKHYEEVATKLDAVLVNVQDLKQISAKEETVENLKDILISSSSKIDQKLVELQMGITEINTNVTEIKESQEVILKGQESMQNDIDVIKQQLVILIGKEQQTLQQIHIEPKIIKEKEVPEITQEIVTQIEQIREEKEDLHEKLEELGQKPEVDVNLTISEANFDYHVGNFDGASALYDKVLEVDPENEIAKKNKELTVGKLDKLLGKQKTFKNKNVDLKMLAGKMEQFFSKNKFKDILLEEDSGKKWFIVKARKGGIGSTLAGTRKAIHILIQGKPERFKVEMTTGEWGKNMAIATGTALLTWGVSAGIGMAANAKFRGDLWKHIEKSVEELFDTEKSSKSTAKY</sequence>
<name>A0A7D5R7D2_9ARCH</name>
<organism evidence="2 3">
    <name type="scientific">Nitrosopumilus cobalaminigenes</name>
    <dbReference type="NCBI Taxonomy" id="1470066"/>
    <lineage>
        <taxon>Archaea</taxon>
        <taxon>Nitrososphaerota</taxon>
        <taxon>Nitrososphaeria</taxon>
        <taxon>Nitrosopumilales</taxon>
        <taxon>Nitrosopumilaceae</taxon>
        <taxon>Nitrosopumilus</taxon>
    </lineage>
</organism>
<evidence type="ECO:0000313" key="2">
    <source>
        <dbReference type="EMBL" id="QLH02681.1"/>
    </source>
</evidence>
<dbReference type="RefSeq" id="WP_179361522.1">
    <property type="nucleotide sequence ID" value="NZ_CP026993.1"/>
</dbReference>
<evidence type="ECO:0000256" key="1">
    <source>
        <dbReference type="SAM" id="Coils"/>
    </source>
</evidence>